<accession>A0A6J8C4E7</accession>
<reference evidence="2 3" key="1">
    <citation type="submission" date="2020-06" db="EMBL/GenBank/DDBJ databases">
        <authorList>
            <person name="Li R."/>
            <person name="Bekaert M."/>
        </authorList>
    </citation>
    <scope>NUCLEOTIDE SEQUENCE [LARGE SCALE GENOMIC DNA]</scope>
    <source>
        <strain evidence="3">wild</strain>
    </source>
</reference>
<proteinExistence type="predicted"/>
<evidence type="ECO:0000313" key="2">
    <source>
        <dbReference type="EMBL" id="CAC5391245.1"/>
    </source>
</evidence>
<feature type="region of interest" description="Disordered" evidence="1">
    <location>
        <begin position="1"/>
        <end position="20"/>
    </location>
</feature>
<dbReference type="PANTHER" id="PTHR33206:SF1">
    <property type="entry name" value="DNA-DIRECTED DNA POLYMERASE"/>
    <property type="match status" value="1"/>
</dbReference>
<evidence type="ECO:0000256" key="1">
    <source>
        <dbReference type="SAM" id="MobiDB-lite"/>
    </source>
</evidence>
<dbReference type="PANTHER" id="PTHR33206">
    <property type="entry name" value="PROTEIN CBG10425"/>
    <property type="match status" value="1"/>
</dbReference>
<dbReference type="Proteomes" id="UP000507470">
    <property type="component" value="Unassembled WGS sequence"/>
</dbReference>
<dbReference type="InterPro" id="IPR043502">
    <property type="entry name" value="DNA/RNA_pol_sf"/>
</dbReference>
<keyword evidence="3" id="KW-1185">Reference proteome</keyword>
<dbReference type="AlphaFoldDB" id="A0A6J8C4E7"/>
<name>A0A6J8C4E7_MYTCO</name>
<dbReference type="EMBL" id="CACVKT020004684">
    <property type="protein sequence ID" value="CAC5391245.1"/>
    <property type="molecule type" value="Genomic_DNA"/>
</dbReference>
<dbReference type="SUPFAM" id="SSF56672">
    <property type="entry name" value="DNA/RNA polymerases"/>
    <property type="match status" value="1"/>
</dbReference>
<gene>
    <name evidence="2" type="ORF">MCOR_26262</name>
</gene>
<organism evidence="2 3">
    <name type="scientific">Mytilus coruscus</name>
    <name type="common">Sea mussel</name>
    <dbReference type="NCBI Taxonomy" id="42192"/>
    <lineage>
        <taxon>Eukaryota</taxon>
        <taxon>Metazoa</taxon>
        <taxon>Spiralia</taxon>
        <taxon>Lophotrochozoa</taxon>
        <taxon>Mollusca</taxon>
        <taxon>Bivalvia</taxon>
        <taxon>Autobranchia</taxon>
        <taxon>Pteriomorphia</taxon>
        <taxon>Mytilida</taxon>
        <taxon>Mytiloidea</taxon>
        <taxon>Mytilidae</taxon>
        <taxon>Mytilinae</taxon>
        <taxon>Mytilus</taxon>
    </lineage>
</organism>
<sequence>MFQRFRPRCQRQSTTGDADPDKAVIAETSKLHGNSAYGGTIMDQKKFQSVTYVQGEGKVMVEVNNPQFKNLTTLLQQDEYFEVEKSKEKLDIKLLIQVGYFILQYGKLRMLEFYYDFTDVFVDRSDLQYCEMDTDSAYMALSGPDLASVIRQHMRDTYQRALTGWCRDNVELELVKTTSKTMTASKLLRRAKKLPVKRLAHRPRLVREVKLSSKGITKRRVKAPMTTFRRVLSTQRLGSGTLKGFRARNNVISTYQQSRNGFSYFYCKRRVMADGVSTVPLDLEMCPIPMGIAKSKTPMEVDEPETVMEVELDVNDRYLIHHLETNFESDSE</sequence>
<dbReference type="OrthoDB" id="6153129at2759"/>
<protein>
    <submittedName>
        <fullName evidence="2">Uncharacterized protein</fullName>
    </submittedName>
</protein>
<evidence type="ECO:0000313" key="3">
    <source>
        <dbReference type="Proteomes" id="UP000507470"/>
    </source>
</evidence>